<dbReference type="GO" id="GO:0005886">
    <property type="term" value="C:plasma membrane"/>
    <property type="evidence" value="ECO:0007669"/>
    <property type="project" value="TreeGrafter"/>
</dbReference>
<keyword evidence="8" id="KW-0764">Sulfate transport</keyword>
<keyword evidence="2" id="KW-0813">Transport</keyword>
<evidence type="ECO:0000313" key="12">
    <source>
        <dbReference type="Proteomes" id="UP000622552"/>
    </source>
</evidence>
<evidence type="ECO:0000256" key="1">
    <source>
        <dbReference type="ARBA" id="ARBA00004141"/>
    </source>
</evidence>
<dbReference type="EMBL" id="JADOUF010000001">
    <property type="protein sequence ID" value="MBG6139911.1"/>
    <property type="molecule type" value="Genomic_DNA"/>
</dbReference>
<keyword evidence="9 10" id="KW-0472">Membrane</keyword>
<comment type="caution">
    <text evidence="11">The sequence shown here is derived from an EMBL/GenBank/DDBJ whole genome shotgun (WGS) entry which is preliminary data.</text>
</comment>
<evidence type="ECO:0000256" key="3">
    <source>
        <dbReference type="ARBA" id="ARBA00022475"/>
    </source>
</evidence>
<comment type="subcellular location">
    <subcellularLocation>
        <location evidence="1">Membrane</location>
        <topology evidence="1">Multi-pass membrane protein</topology>
    </subcellularLocation>
</comment>
<evidence type="ECO:0000256" key="4">
    <source>
        <dbReference type="ARBA" id="ARBA00022519"/>
    </source>
</evidence>
<name>A0A8J7KN59_9ACTN</name>
<dbReference type="InterPro" id="IPR059112">
    <property type="entry name" value="CysZ/EI24"/>
</dbReference>
<dbReference type="Proteomes" id="UP000622552">
    <property type="component" value="Unassembled WGS sequence"/>
</dbReference>
<dbReference type="PANTHER" id="PTHR37468">
    <property type="entry name" value="SULFATE TRANSPORTER CYSZ"/>
    <property type="match status" value="1"/>
</dbReference>
<dbReference type="Pfam" id="PF07264">
    <property type="entry name" value="EI24"/>
    <property type="match status" value="1"/>
</dbReference>
<proteinExistence type="predicted"/>
<evidence type="ECO:0000256" key="5">
    <source>
        <dbReference type="ARBA" id="ARBA00022605"/>
    </source>
</evidence>
<evidence type="ECO:0000256" key="6">
    <source>
        <dbReference type="ARBA" id="ARBA00022692"/>
    </source>
</evidence>
<dbReference type="RefSeq" id="WP_197006520.1">
    <property type="nucleotide sequence ID" value="NZ_BONS01000006.1"/>
</dbReference>
<keyword evidence="6 10" id="KW-0812">Transmembrane</keyword>
<feature type="transmembrane region" description="Helical" evidence="10">
    <location>
        <begin position="208"/>
        <end position="230"/>
    </location>
</feature>
<sequence>MSVVRDFFAGVGYLGKGIGLWFRSPRLLALGLIPAIIAGAVLLTAMIFFWVNVGDIATWMTPFADSWDETGRDVFRFTAAALLVGVSLLLGVLLYTALTLAIGDPFYEKISERVEDSRGGVTGEVQLSLARSIGRSIVDSLRLVGKSLLFGIVLFALGFIPVVGQTVVPVLGALVGGWFLTMELTSVPFERRGLRVWDRRRILKGRRALAVGFGTATFLCFLVPGGAILVTPAAVAGATLLAREVLGERPQHVDQG</sequence>
<keyword evidence="5" id="KW-0028">Amino-acid biosynthesis</keyword>
<protein>
    <submittedName>
        <fullName evidence="11">CysZ protein</fullName>
    </submittedName>
</protein>
<feature type="transmembrane region" description="Helical" evidence="10">
    <location>
        <begin position="168"/>
        <end position="187"/>
    </location>
</feature>
<feature type="transmembrane region" description="Helical" evidence="10">
    <location>
        <begin position="77"/>
        <end position="103"/>
    </location>
</feature>
<keyword evidence="12" id="KW-1185">Reference proteome</keyword>
<evidence type="ECO:0000313" key="11">
    <source>
        <dbReference type="EMBL" id="MBG6139911.1"/>
    </source>
</evidence>
<dbReference type="AlphaFoldDB" id="A0A8J7KN59"/>
<evidence type="ECO:0000256" key="10">
    <source>
        <dbReference type="SAM" id="Phobius"/>
    </source>
</evidence>
<dbReference type="GO" id="GO:0000103">
    <property type="term" value="P:sulfate assimilation"/>
    <property type="evidence" value="ECO:0007669"/>
    <property type="project" value="TreeGrafter"/>
</dbReference>
<dbReference type="GO" id="GO:0009675">
    <property type="term" value="F:high-affinity sulfate:proton symporter activity"/>
    <property type="evidence" value="ECO:0007669"/>
    <property type="project" value="TreeGrafter"/>
</dbReference>
<evidence type="ECO:0000256" key="8">
    <source>
        <dbReference type="ARBA" id="ARBA00023032"/>
    </source>
</evidence>
<evidence type="ECO:0000256" key="7">
    <source>
        <dbReference type="ARBA" id="ARBA00022989"/>
    </source>
</evidence>
<dbReference type="InterPro" id="IPR050480">
    <property type="entry name" value="CysZ-like"/>
</dbReference>
<dbReference type="GO" id="GO:0019344">
    <property type="term" value="P:cysteine biosynthetic process"/>
    <property type="evidence" value="ECO:0007669"/>
    <property type="project" value="TreeGrafter"/>
</dbReference>
<keyword evidence="3" id="KW-1003">Cell membrane</keyword>
<keyword evidence="7 10" id="KW-1133">Transmembrane helix</keyword>
<gene>
    <name evidence="11" type="ORF">IW245_006105</name>
</gene>
<reference evidence="11" key="1">
    <citation type="submission" date="2020-11" db="EMBL/GenBank/DDBJ databases">
        <title>Sequencing the genomes of 1000 actinobacteria strains.</title>
        <authorList>
            <person name="Klenk H.-P."/>
        </authorList>
    </citation>
    <scope>NUCLEOTIDE SEQUENCE</scope>
    <source>
        <strain evidence="11">DSM 45356</strain>
    </source>
</reference>
<organism evidence="11 12">
    <name type="scientific">Longispora fulva</name>
    <dbReference type="NCBI Taxonomy" id="619741"/>
    <lineage>
        <taxon>Bacteria</taxon>
        <taxon>Bacillati</taxon>
        <taxon>Actinomycetota</taxon>
        <taxon>Actinomycetes</taxon>
        <taxon>Micromonosporales</taxon>
        <taxon>Micromonosporaceae</taxon>
        <taxon>Longispora</taxon>
    </lineage>
</organism>
<feature type="transmembrane region" description="Helical" evidence="10">
    <location>
        <begin position="143"/>
        <end position="162"/>
    </location>
</feature>
<accession>A0A8J7KN59</accession>
<evidence type="ECO:0000256" key="9">
    <source>
        <dbReference type="ARBA" id="ARBA00023136"/>
    </source>
</evidence>
<keyword evidence="4" id="KW-0997">Cell inner membrane</keyword>
<evidence type="ECO:0000256" key="2">
    <source>
        <dbReference type="ARBA" id="ARBA00022448"/>
    </source>
</evidence>
<feature type="transmembrane region" description="Helical" evidence="10">
    <location>
        <begin position="27"/>
        <end position="51"/>
    </location>
</feature>
<dbReference type="PANTHER" id="PTHR37468:SF1">
    <property type="entry name" value="SULFATE TRANSPORTER CYSZ"/>
    <property type="match status" value="1"/>
</dbReference>